<accession>A0A222G411</accession>
<gene>
    <name evidence="5" type="ORF">B5D82_01255</name>
</gene>
<dbReference type="Pfam" id="PF12833">
    <property type="entry name" value="HTH_18"/>
    <property type="match status" value="1"/>
</dbReference>
<dbReference type="PANTHER" id="PTHR46796:SF13">
    <property type="entry name" value="HTH-TYPE TRANSCRIPTIONAL ACTIVATOR RHAS"/>
    <property type="match status" value="1"/>
</dbReference>
<name>A0A222G411_9GAMM</name>
<keyword evidence="3" id="KW-0804">Transcription</keyword>
<dbReference type="RefSeq" id="WP_081148577.1">
    <property type="nucleotide sequence ID" value="NZ_CP020465.1"/>
</dbReference>
<dbReference type="SUPFAM" id="SSF51182">
    <property type="entry name" value="RmlC-like cupins"/>
    <property type="match status" value="1"/>
</dbReference>
<dbReference type="KEGG" id="cber:B5D82_01255"/>
<dbReference type="InterPro" id="IPR011051">
    <property type="entry name" value="RmlC_Cupin_sf"/>
</dbReference>
<dbReference type="InterPro" id="IPR013096">
    <property type="entry name" value="Cupin_2"/>
</dbReference>
<dbReference type="AlphaFoldDB" id="A0A222G411"/>
<protein>
    <submittedName>
        <fullName evidence="5">AraC family transcriptional regulator</fullName>
    </submittedName>
</protein>
<keyword evidence="1" id="KW-0805">Transcription regulation</keyword>
<dbReference type="PROSITE" id="PS01124">
    <property type="entry name" value="HTH_ARAC_FAMILY_2"/>
    <property type="match status" value="1"/>
</dbReference>
<keyword evidence="6" id="KW-1185">Reference proteome</keyword>
<proteinExistence type="predicted"/>
<keyword evidence="2" id="KW-0238">DNA-binding</keyword>
<evidence type="ECO:0000259" key="4">
    <source>
        <dbReference type="PROSITE" id="PS01124"/>
    </source>
</evidence>
<dbReference type="OrthoDB" id="9783876at2"/>
<dbReference type="InterPro" id="IPR009057">
    <property type="entry name" value="Homeodomain-like_sf"/>
</dbReference>
<sequence length="277" mass="31118">MLWTSSVLLEQDIKQHHHNLHELVVCLQGSVNICINGELHTLSAGHSAFIPIQYSHAICIDQQIETRLLFSCIDPPSFDTLSNPSNRLFLNSLSKGDFLINNRLLDTDVSTQEMLKVASDIEASPDSNSPLQASLKENLYLRLLLIHVSSAGYEQQTNAQASLKMTKAQNWIHDNYAMDITLEMVAKQVNISRSHFARQFRQHTGFSVIEYLLKVRCDAVAKLLASSNTDITEVAFATGFSNLSHFYRHFKRRYGITPGAFRQMIKHQGTALTADSA</sequence>
<dbReference type="PRINTS" id="PR00032">
    <property type="entry name" value="HTHARAC"/>
</dbReference>
<dbReference type="EMBL" id="CP020465">
    <property type="protein sequence ID" value="ASP46520.1"/>
    <property type="molecule type" value="Genomic_DNA"/>
</dbReference>
<dbReference type="Proteomes" id="UP000202259">
    <property type="component" value="Chromosome"/>
</dbReference>
<reference evidence="5 6" key="1">
    <citation type="submission" date="2017-08" db="EMBL/GenBank/DDBJ databases">
        <title>Complete genome of Colwellia sp. NB097-1, a psychrophile bacterium ioslated from Bering Sea.</title>
        <authorList>
            <person name="Chen X."/>
        </authorList>
    </citation>
    <scope>NUCLEOTIDE SEQUENCE [LARGE SCALE GENOMIC DNA]</scope>
    <source>
        <strain evidence="5 6">NB097-1</strain>
    </source>
</reference>
<dbReference type="Gene3D" id="1.10.10.60">
    <property type="entry name" value="Homeodomain-like"/>
    <property type="match status" value="2"/>
</dbReference>
<evidence type="ECO:0000313" key="5">
    <source>
        <dbReference type="EMBL" id="ASP46520.1"/>
    </source>
</evidence>
<dbReference type="GO" id="GO:0043565">
    <property type="term" value="F:sequence-specific DNA binding"/>
    <property type="evidence" value="ECO:0007669"/>
    <property type="project" value="InterPro"/>
</dbReference>
<evidence type="ECO:0000256" key="2">
    <source>
        <dbReference type="ARBA" id="ARBA00023125"/>
    </source>
</evidence>
<evidence type="ECO:0000256" key="3">
    <source>
        <dbReference type="ARBA" id="ARBA00023163"/>
    </source>
</evidence>
<dbReference type="InterPro" id="IPR020449">
    <property type="entry name" value="Tscrpt_reg_AraC-type_HTH"/>
</dbReference>
<organism evidence="5 6">
    <name type="scientific">Cognaticolwellia beringensis</name>
    <dbReference type="NCBI Taxonomy" id="1967665"/>
    <lineage>
        <taxon>Bacteria</taxon>
        <taxon>Pseudomonadati</taxon>
        <taxon>Pseudomonadota</taxon>
        <taxon>Gammaproteobacteria</taxon>
        <taxon>Alteromonadales</taxon>
        <taxon>Colwelliaceae</taxon>
        <taxon>Cognaticolwellia</taxon>
    </lineage>
</organism>
<dbReference type="SUPFAM" id="SSF46689">
    <property type="entry name" value="Homeodomain-like"/>
    <property type="match status" value="2"/>
</dbReference>
<dbReference type="Gene3D" id="2.60.120.10">
    <property type="entry name" value="Jelly Rolls"/>
    <property type="match status" value="1"/>
</dbReference>
<evidence type="ECO:0000256" key="1">
    <source>
        <dbReference type="ARBA" id="ARBA00023015"/>
    </source>
</evidence>
<evidence type="ECO:0000313" key="6">
    <source>
        <dbReference type="Proteomes" id="UP000202259"/>
    </source>
</evidence>
<feature type="domain" description="HTH araC/xylS-type" evidence="4">
    <location>
        <begin position="166"/>
        <end position="264"/>
    </location>
</feature>
<dbReference type="SMART" id="SM00342">
    <property type="entry name" value="HTH_ARAC"/>
    <property type="match status" value="1"/>
</dbReference>
<dbReference type="Pfam" id="PF07883">
    <property type="entry name" value="Cupin_2"/>
    <property type="match status" value="1"/>
</dbReference>
<dbReference type="InterPro" id="IPR014710">
    <property type="entry name" value="RmlC-like_jellyroll"/>
</dbReference>
<dbReference type="InterPro" id="IPR018060">
    <property type="entry name" value="HTH_AraC"/>
</dbReference>
<dbReference type="PANTHER" id="PTHR46796">
    <property type="entry name" value="HTH-TYPE TRANSCRIPTIONAL ACTIVATOR RHAS-RELATED"/>
    <property type="match status" value="1"/>
</dbReference>
<dbReference type="GO" id="GO:0003700">
    <property type="term" value="F:DNA-binding transcription factor activity"/>
    <property type="evidence" value="ECO:0007669"/>
    <property type="project" value="InterPro"/>
</dbReference>
<dbReference type="InterPro" id="IPR050204">
    <property type="entry name" value="AraC_XylS_family_regulators"/>
</dbReference>